<feature type="domain" description="Histone deacetylase" evidence="21">
    <location>
        <begin position="23"/>
        <end position="393"/>
    </location>
</feature>
<feature type="binding site" evidence="20">
    <location>
        <position position="340"/>
    </location>
    <ligand>
        <name>a divalent metal cation</name>
        <dbReference type="ChEBI" id="CHEBI:60240"/>
    </ligand>
</feature>
<evidence type="ECO:0000256" key="6">
    <source>
        <dbReference type="ARBA" id="ARBA00022490"/>
    </source>
</evidence>
<dbReference type="AlphaFoldDB" id="A0AAN8SHH2"/>
<evidence type="ECO:0000256" key="17">
    <source>
        <dbReference type="PIRNR" id="PIRNR037913"/>
    </source>
</evidence>
<proteinExistence type="inferred from homology"/>
<comment type="cofactor">
    <cofactor evidence="1">
        <name>a divalent metal cation</name>
        <dbReference type="ChEBI" id="CHEBI:60240"/>
    </cofactor>
</comment>
<dbReference type="InterPro" id="IPR023801">
    <property type="entry name" value="His_deacetylse_dom"/>
</dbReference>
<evidence type="ECO:0000256" key="9">
    <source>
        <dbReference type="ARBA" id="ARBA00022801"/>
    </source>
</evidence>
<feature type="binding site" evidence="20">
    <location>
        <position position="253"/>
    </location>
    <ligand>
        <name>a divalent metal cation</name>
        <dbReference type="ChEBI" id="CHEBI:60240"/>
    </ligand>
</feature>
<comment type="catalytic activity">
    <reaction evidence="14">
        <text>N(6)-acetyl-L-lysyl-[protein] + H2O = L-lysyl-[protein] + acetate</text>
        <dbReference type="Rhea" id="RHEA:58108"/>
        <dbReference type="Rhea" id="RHEA-COMP:9752"/>
        <dbReference type="Rhea" id="RHEA-COMP:10731"/>
        <dbReference type="ChEBI" id="CHEBI:15377"/>
        <dbReference type="ChEBI" id="CHEBI:29969"/>
        <dbReference type="ChEBI" id="CHEBI:30089"/>
        <dbReference type="ChEBI" id="CHEBI:61930"/>
    </reaction>
    <physiologicalReaction direction="left-to-right" evidence="14">
        <dbReference type="Rhea" id="RHEA:58109"/>
    </physiologicalReaction>
</comment>
<feature type="binding site" evidence="19">
    <location>
        <position position="224"/>
    </location>
    <ligand>
        <name>substrate</name>
    </ligand>
</feature>
<evidence type="ECO:0000256" key="1">
    <source>
        <dbReference type="ARBA" id="ARBA00001968"/>
    </source>
</evidence>
<comment type="subcellular location">
    <subcellularLocation>
        <location evidence="3">Chromosome</location>
    </subcellularLocation>
    <subcellularLocation>
        <location evidence="4">Cytoplasm</location>
    </subcellularLocation>
    <subcellularLocation>
        <location evidence="2 17">Nucleus</location>
    </subcellularLocation>
</comment>
<dbReference type="GO" id="GO:0031507">
    <property type="term" value="P:heterochromatin formation"/>
    <property type="evidence" value="ECO:0007669"/>
    <property type="project" value="TreeGrafter"/>
</dbReference>
<comment type="catalytic activity">
    <reaction evidence="16">
        <text>N(6)-acetyl-L-lysyl-[histone] + H2O = L-lysyl-[histone] + acetate</text>
        <dbReference type="Rhea" id="RHEA:58196"/>
        <dbReference type="Rhea" id="RHEA-COMP:9845"/>
        <dbReference type="Rhea" id="RHEA-COMP:11338"/>
        <dbReference type="ChEBI" id="CHEBI:15377"/>
        <dbReference type="ChEBI" id="CHEBI:29969"/>
        <dbReference type="ChEBI" id="CHEBI:30089"/>
        <dbReference type="ChEBI" id="CHEBI:61930"/>
        <dbReference type="EC" id="3.5.1.98"/>
    </reaction>
    <physiologicalReaction direction="left-to-right" evidence="16">
        <dbReference type="Rhea" id="RHEA:58197"/>
    </physiologicalReaction>
</comment>
<keyword evidence="11 17" id="KW-0805">Transcription regulation</keyword>
<evidence type="ECO:0000256" key="18">
    <source>
        <dbReference type="PIRSR" id="PIRSR037913-1"/>
    </source>
</evidence>
<gene>
    <name evidence="22" type="ORF">RUM43_001172</name>
</gene>
<keyword evidence="10 17" id="KW-0156">Chromatin regulator</keyword>
<dbReference type="InterPro" id="IPR037138">
    <property type="entry name" value="His_deacetylse_dom_sf"/>
</dbReference>
<evidence type="ECO:0000256" key="5">
    <source>
        <dbReference type="ARBA" id="ARBA00022454"/>
    </source>
</evidence>
<evidence type="ECO:0000259" key="21">
    <source>
        <dbReference type="Pfam" id="PF00850"/>
    </source>
</evidence>
<evidence type="ECO:0000256" key="15">
    <source>
        <dbReference type="ARBA" id="ARBA00049193"/>
    </source>
</evidence>
<dbReference type="SUPFAM" id="SSF52768">
    <property type="entry name" value="Arginase/deacetylase"/>
    <property type="match status" value="1"/>
</dbReference>
<dbReference type="EC" id="3.5.1.98" evidence="17"/>
<dbReference type="GO" id="GO:0005737">
    <property type="term" value="C:cytoplasm"/>
    <property type="evidence" value="ECO:0007669"/>
    <property type="project" value="UniProtKB-SubCell"/>
</dbReference>
<evidence type="ECO:0000256" key="19">
    <source>
        <dbReference type="PIRSR" id="PIRSR037913-2"/>
    </source>
</evidence>
<evidence type="ECO:0000256" key="11">
    <source>
        <dbReference type="ARBA" id="ARBA00023015"/>
    </source>
</evidence>
<dbReference type="PIRSF" id="PIRSF037913">
    <property type="entry name" value="His_deacetylse_1"/>
    <property type="match status" value="1"/>
</dbReference>
<evidence type="ECO:0000256" key="20">
    <source>
        <dbReference type="PIRSR" id="PIRSR037913-3"/>
    </source>
</evidence>
<evidence type="ECO:0000256" key="2">
    <source>
        <dbReference type="ARBA" id="ARBA00004123"/>
    </source>
</evidence>
<dbReference type="InterPro" id="IPR003084">
    <property type="entry name" value="HDAC_I/II"/>
</dbReference>
<feature type="binding site" evidence="20">
    <location>
        <position position="251"/>
    </location>
    <ligand>
        <name>a divalent metal cation</name>
        <dbReference type="ChEBI" id="CHEBI:60240"/>
    </ligand>
</feature>
<dbReference type="InterPro" id="IPR000286">
    <property type="entry name" value="HDACs"/>
</dbReference>
<accession>A0AAN8SHH2</accession>
<keyword evidence="12 17" id="KW-0804">Transcription</keyword>
<evidence type="ECO:0000256" key="13">
    <source>
        <dbReference type="ARBA" id="ARBA00023242"/>
    </source>
</evidence>
<reference evidence="22 23" key="1">
    <citation type="submission" date="2023-10" db="EMBL/GenBank/DDBJ databases">
        <title>Genomes of two closely related lineages of the louse Polyplax serrata with different host specificities.</title>
        <authorList>
            <person name="Martinu J."/>
            <person name="Tarabai H."/>
            <person name="Stefka J."/>
            <person name="Hypsa V."/>
        </authorList>
    </citation>
    <scope>NUCLEOTIDE SEQUENCE [LARGE SCALE GENOMIC DNA]</scope>
    <source>
        <strain evidence="22">HR10_N</strain>
    </source>
</reference>
<feature type="binding site" evidence="19">
    <location>
        <position position="91"/>
    </location>
    <ligand>
        <name>substrate</name>
    </ligand>
</feature>
<organism evidence="22 23">
    <name type="scientific">Polyplax serrata</name>
    <name type="common">Common mouse louse</name>
    <dbReference type="NCBI Taxonomy" id="468196"/>
    <lineage>
        <taxon>Eukaryota</taxon>
        <taxon>Metazoa</taxon>
        <taxon>Ecdysozoa</taxon>
        <taxon>Arthropoda</taxon>
        <taxon>Hexapoda</taxon>
        <taxon>Insecta</taxon>
        <taxon>Pterygota</taxon>
        <taxon>Neoptera</taxon>
        <taxon>Paraneoptera</taxon>
        <taxon>Psocodea</taxon>
        <taxon>Troctomorpha</taxon>
        <taxon>Phthiraptera</taxon>
        <taxon>Anoplura</taxon>
        <taxon>Polyplacidae</taxon>
        <taxon>Polyplax</taxon>
    </lineage>
</organism>
<dbReference type="GO" id="GO:0005694">
    <property type="term" value="C:chromosome"/>
    <property type="evidence" value="ECO:0007669"/>
    <property type="project" value="UniProtKB-SubCell"/>
</dbReference>
<evidence type="ECO:0000313" key="22">
    <source>
        <dbReference type="EMBL" id="KAK6644896.1"/>
    </source>
</evidence>
<dbReference type="GO" id="GO:0141221">
    <property type="term" value="F:histone deacetylase activity, hydrolytic mechanism"/>
    <property type="evidence" value="ECO:0007669"/>
    <property type="project" value="UniProtKB-EC"/>
</dbReference>
<evidence type="ECO:0000256" key="14">
    <source>
        <dbReference type="ARBA" id="ARBA00049136"/>
    </source>
</evidence>
<keyword evidence="7" id="KW-0678">Repressor</keyword>
<evidence type="ECO:0000313" key="23">
    <source>
        <dbReference type="Proteomes" id="UP001372834"/>
    </source>
</evidence>
<dbReference type="PANTHER" id="PTHR10625:SF14">
    <property type="entry name" value="HISTONE DEACETYLASE 8"/>
    <property type="match status" value="1"/>
</dbReference>
<dbReference type="InterPro" id="IPR023696">
    <property type="entry name" value="Ureohydrolase_dom_sf"/>
</dbReference>
<evidence type="ECO:0000256" key="3">
    <source>
        <dbReference type="ARBA" id="ARBA00004286"/>
    </source>
</evidence>
<keyword evidence="13 17" id="KW-0539">Nucleus</keyword>
<dbReference type="PRINTS" id="PR01270">
    <property type="entry name" value="HDASUPER"/>
</dbReference>
<evidence type="ECO:0000256" key="7">
    <source>
        <dbReference type="ARBA" id="ARBA00022491"/>
    </source>
</evidence>
<protein>
    <recommendedName>
        <fullName evidence="17">Histone deacetylase</fullName>
        <ecNumber evidence="17">3.5.1.98</ecNumber>
    </recommendedName>
</protein>
<dbReference type="GO" id="GO:0005634">
    <property type="term" value="C:nucleus"/>
    <property type="evidence" value="ECO:0007669"/>
    <property type="project" value="UniProtKB-SubCell"/>
</dbReference>
<keyword evidence="8 20" id="KW-0479">Metal-binding</keyword>
<keyword evidence="6" id="KW-0963">Cytoplasm</keyword>
<keyword evidence="9 17" id="KW-0378">Hydrolase</keyword>
<comment type="similarity">
    <text evidence="17">Belongs to the histone deacetylase family. HD Type 1 subfamily.</text>
</comment>
<comment type="caution">
    <text evidence="22">The sequence shown here is derived from an EMBL/GenBank/DDBJ whole genome shotgun (WGS) entry which is preliminary data.</text>
</comment>
<sequence>MVYYIYDKRLVEVSKNIPNIGSRAAVVQSLISSYDLLSYCDICVAQEATDENLLSFHSSDYIDVLKRAHLSNDLEKLEDSEEIKDFNLGYDCPLFEKIYDFAKLITGSSLTAAKLLVSKVSEVKKKLTTNVIQNVRPRSYLRMKNCVTVPKQIDSYDLPSNLTIDEGEFSKNYDLKDENLTHIIDKSTTKKYETEITIESCNEPVVAVNWFGGWHHAQRDEAGGFCYVNDIVIAIQYLLKFSKRVLYVDLDVHHGNGVEDAFLFSSRVMTFSIHKFETGFYPATGSLNDVGKGNGKFYTVNVPLRSGITDEKYTTIFKDIFLKIMEKYQPNCIVVQCGADCLAGDPLGGFNLTPVGMGECLKLILNQKLPTLVLGGGGYNIVNTSKCWTYLMSIIVDQPISNDIPDTPFLNLYGPDFQLEVTKSLRKDENSDEYLRHLLSVVLHNLDNL</sequence>
<evidence type="ECO:0000256" key="10">
    <source>
        <dbReference type="ARBA" id="ARBA00022853"/>
    </source>
</evidence>
<keyword evidence="5" id="KW-0158">Chromosome</keyword>
<dbReference type="PRINTS" id="PR01271">
    <property type="entry name" value="HISDACETLASE"/>
</dbReference>
<dbReference type="Proteomes" id="UP001372834">
    <property type="component" value="Unassembled WGS sequence"/>
</dbReference>
<comment type="catalytic activity">
    <reaction evidence="15">
        <text>N(6)-(2E)-butenoyl-L-lysyl-[protein] + H2O = (2E)-2-butenoate + L-lysyl-[protein]</text>
        <dbReference type="Rhea" id="RHEA:69172"/>
        <dbReference type="Rhea" id="RHEA-COMP:9752"/>
        <dbReference type="Rhea" id="RHEA-COMP:13707"/>
        <dbReference type="ChEBI" id="CHEBI:15377"/>
        <dbReference type="ChEBI" id="CHEBI:29969"/>
        <dbReference type="ChEBI" id="CHEBI:35899"/>
        <dbReference type="ChEBI" id="CHEBI:137954"/>
    </reaction>
    <physiologicalReaction direction="left-to-right" evidence="15">
        <dbReference type="Rhea" id="RHEA:69173"/>
    </physiologicalReaction>
</comment>
<dbReference type="EMBL" id="JAWJWE010000001">
    <property type="protein sequence ID" value="KAK6644896.1"/>
    <property type="molecule type" value="Genomic_DNA"/>
</dbReference>
<dbReference type="PANTHER" id="PTHR10625">
    <property type="entry name" value="HISTONE DEACETYLASE HDAC1-RELATED"/>
    <property type="match status" value="1"/>
</dbReference>
<evidence type="ECO:0000256" key="12">
    <source>
        <dbReference type="ARBA" id="ARBA00023163"/>
    </source>
</evidence>
<evidence type="ECO:0000256" key="8">
    <source>
        <dbReference type="ARBA" id="ARBA00022723"/>
    </source>
</evidence>
<feature type="active site" description="Proton acceptor" evidence="18">
    <location>
        <position position="216"/>
    </location>
</feature>
<dbReference type="Gene3D" id="3.40.800.20">
    <property type="entry name" value="Histone deacetylase domain"/>
    <property type="match status" value="2"/>
</dbReference>
<name>A0AAN8SHH2_POLSC</name>
<dbReference type="GO" id="GO:0046872">
    <property type="term" value="F:metal ion binding"/>
    <property type="evidence" value="ECO:0007669"/>
    <property type="project" value="UniProtKB-KW"/>
</dbReference>
<feature type="binding site" evidence="19">
    <location>
        <position position="379"/>
    </location>
    <ligand>
        <name>substrate</name>
    </ligand>
</feature>
<dbReference type="Pfam" id="PF00850">
    <property type="entry name" value="Hist_deacetyl"/>
    <property type="match status" value="1"/>
</dbReference>
<evidence type="ECO:0000256" key="4">
    <source>
        <dbReference type="ARBA" id="ARBA00004496"/>
    </source>
</evidence>
<evidence type="ECO:0000256" key="16">
    <source>
        <dbReference type="ARBA" id="ARBA00049416"/>
    </source>
</evidence>